<dbReference type="InterPro" id="IPR020449">
    <property type="entry name" value="Tscrpt_reg_AraC-type_HTH"/>
</dbReference>
<dbReference type="OrthoDB" id="273555at2"/>
<keyword evidence="1" id="KW-0805">Transcription regulation</keyword>
<evidence type="ECO:0000313" key="7">
    <source>
        <dbReference type="Proteomes" id="UP000319576"/>
    </source>
</evidence>
<dbReference type="PROSITE" id="PS01124">
    <property type="entry name" value="HTH_ARAC_FAMILY_2"/>
    <property type="match status" value="1"/>
</dbReference>
<dbReference type="PANTHER" id="PTHR43280">
    <property type="entry name" value="ARAC-FAMILY TRANSCRIPTIONAL REGULATOR"/>
    <property type="match status" value="1"/>
</dbReference>
<dbReference type="KEGG" id="uli:ETAA1_11390"/>
<feature type="region of interest" description="Disordered" evidence="4">
    <location>
        <begin position="290"/>
        <end position="328"/>
    </location>
</feature>
<dbReference type="Gene3D" id="1.10.10.60">
    <property type="entry name" value="Homeodomain-like"/>
    <property type="match status" value="1"/>
</dbReference>
<dbReference type="Proteomes" id="UP000319576">
    <property type="component" value="Chromosome"/>
</dbReference>
<organism evidence="6 7">
    <name type="scientific">Urbifossiella limnaea</name>
    <dbReference type="NCBI Taxonomy" id="2528023"/>
    <lineage>
        <taxon>Bacteria</taxon>
        <taxon>Pseudomonadati</taxon>
        <taxon>Planctomycetota</taxon>
        <taxon>Planctomycetia</taxon>
        <taxon>Gemmatales</taxon>
        <taxon>Gemmataceae</taxon>
        <taxon>Urbifossiella</taxon>
    </lineage>
</organism>
<dbReference type="PRINTS" id="PR00032">
    <property type="entry name" value="HTHARAC"/>
</dbReference>
<dbReference type="SUPFAM" id="SSF51215">
    <property type="entry name" value="Regulatory protein AraC"/>
    <property type="match status" value="1"/>
</dbReference>
<dbReference type="SMART" id="SM00342">
    <property type="entry name" value="HTH_ARAC"/>
    <property type="match status" value="1"/>
</dbReference>
<evidence type="ECO:0000256" key="3">
    <source>
        <dbReference type="ARBA" id="ARBA00023163"/>
    </source>
</evidence>
<evidence type="ECO:0000259" key="5">
    <source>
        <dbReference type="PROSITE" id="PS01124"/>
    </source>
</evidence>
<dbReference type="PANTHER" id="PTHR43280:SF32">
    <property type="entry name" value="TRANSCRIPTIONAL REGULATORY PROTEIN"/>
    <property type="match status" value="1"/>
</dbReference>
<dbReference type="Pfam" id="PF12833">
    <property type="entry name" value="HTH_18"/>
    <property type="match status" value="1"/>
</dbReference>
<dbReference type="GO" id="GO:0003700">
    <property type="term" value="F:DNA-binding transcription factor activity"/>
    <property type="evidence" value="ECO:0007669"/>
    <property type="project" value="InterPro"/>
</dbReference>
<proteinExistence type="predicted"/>
<accession>A0A517XNZ7</accession>
<dbReference type="AlphaFoldDB" id="A0A517XNZ7"/>
<feature type="domain" description="HTH araC/xylS-type" evidence="5">
    <location>
        <begin position="189"/>
        <end position="287"/>
    </location>
</feature>
<keyword evidence="3" id="KW-0804">Transcription</keyword>
<keyword evidence="2" id="KW-0238">DNA-binding</keyword>
<evidence type="ECO:0000256" key="4">
    <source>
        <dbReference type="SAM" id="MobiDB-lite"/>
    </source>
</evidence>
<dbReference type="InterPro" id="IPR009057">
    <property type="entry name" value="Homeodomain-like_sf"/>
</dbReference>
<evidence type="ECO:0000313" key="6">
    <source>
        <dbReference type="EMBL" id="QDU19235.1"/>
    </source>
</evidence>
<dbReference type="InterPro" id="IPR018060">
    <property type="entry name" value="HTH_AraC"/>
</dbReference>
<evidence type="ECO:0000256" key="1">
    <source>
        <dbReference type="ARBA" id="ARBA00023015"/>
    </source>
</evidence>
<dbReference type="EMBL" id="CP036273">
    <property type="protein sequence ID" value="QDU19235.1"/>
    <property type="molecule type" value="Genomic_DNA"/>
</dbReference>
<evidence type="ECO:0000256" key="2">
    <source>
        <dbReference type="ARBA" id="ARBA00023125"/>
    </source>
</evidence>
<keyword evidence="7" id="KW-1185">Reference proteome</keyword>
<reference evidence="6 7" key="1">
    <citation type="submission" date="2019-02" db="EMBL/GenBank/DDBJ databases">
        <title>Deep-cultivation of Planctomycetes and their phenomic and genomic characterization uncovers novel biology.</title>
        <authorList>
            <person name="Wiegand S."/>
            <person name="Jogler M."/>
            <person name="Boedeker C."/>
            <person name="Pinto D."/>
            <person name="Vollmers J."/>
            <person name="Rivas-Marin E."/>
            <person name="Kohn T."/>
            <person name="Peeters S.H."/>
            <person name="Heuer A."/>
            <person name="Rast P."/>
            <person name="Oberbeckmann S."/>
            <person name="Bunk B."/>
            <person name="Jeske O."/>
            <person name="Meyerdierks A."/>
            <person name="Storesund J.E."/>
            <person name="Kallscheuer N."/>
            <person name="Luecker S."/>
            <person name="Lage O.M."/>
            <person name="Pohl T."/>
            <person name="Merkel B.J."/>
            <person name="Hornburger P."/>
            <person name="Mueller R.-W."/>
            <person name="Bruemmer F."/>
            <person name="Labrenz M."/>
            <person name="Spormann A.M."/>
            <person name="Op den Camp H."/>
            <person name="Overmann J."/>
            <person name="Amann R."/>
            <person name="Jetten M.S.M."/>
            <person name="Mascher T."/>
            <person name="Medema M.H."/>
            <person name="Devos D.P."/>
            <person name="Kaster A.-K."/>
            <person name="Ovreas L."/>
            <person name="Rohde M."/>
            <person name="Galperin M.Y."/>
            <person name="Jogler C."/>
        </authorList>
    </citation>
    <scope>NUCLEOTIDE SEQUENCE [LARGE SCALE GENOMIC DNA]</scope>
    <source>
        <strain evidence="6 7">ETA_A1</strain>
    </source>
</reference>
<name>A0A517XNZ7_9BACT</name>
<sequence>MTEPDPPPAGVAQALYDRRDGRLALEVVDAPAAELARPHRTNYFTAYWVRAGRGTFHADGTRHPFAAPCLLFLTPYQAARLDPDDHLHVTAVRFHANFLCVETHHHEVGCNGVLFNDPYGPPAVTLDESTEREVADLVARMRAELDTAGLAQAELLLSYLKILLVRATRLKRGQQGTAGGGVRLPPPLPELRELVERHYRRLHAPADYADLLHATPKALGRLVKQHLGKTLTELIRERVLNHAKWELLHTLKPVKEVAREVGFDDELYFSRLFRKATGMSPTGFRAFETDVRGGSNLSMPSARPSIPPPPPTGQNADRPASDPPEPGA</sequence>
<dbReference type="RefSeq" id="WP_145235077.1">
    <property type="nucleotide sequence ID" value="NZ_CP036273.1"/>
</dbReference>
<dbReference type="InterPro" id="IPR037923">
    <property type="entry name" value="HTH-like"/>
</dbReference>
<dbReference type="SUPFAM" id="SSF46689">
    <property type="entry name" value="Homeodomain-like"/>
    <property type="match status" value="1"/>
</dbReference>
<gene>
    <name evidence="6" type="primary">araC</name>
    <name evidence="6" type="ORF">ETAA1_11390</name>
</gene>
<dbReference type="GO" id="GO:0043565">
    <property type="term" value="F:sequence-specific DNA binding"/>
    <property type="evidence" value="ECO:0007669"/>
    <property type="project" value="InterPro"/>
</dbReference>
<protein>
    <submittedName>
        <fullName evidence="6">Arabinose operon regulatory protein</fullName>
    </submittedName>
</protein>